<comment type="similarity">
    <text evidence="1">Belongs to the SRR1 family.</text>
</comment>
<feature type="domain" description="SRR1-like" evidence="2">
    <location>
        <begin position="71"/>
        <end position="233"/>
    </location>
</feature>
<evidence type="ECO:0000259" key="2">
    <source>
        <dbReference type="Pfam" id="PF07985"/>
    </source>
</evidence>
<proteinExistence type="inferred from homology"/>
<dbReference type="AlphaFoldDB" id="A0A6J1NMU7"/>
<name>A0A6J1NMU7_BICAN</name>
<dbReference type="KEGG" id="bany:112051717"/>
<dbReference type="InterPro" id="IPR040044">
    <property type="entry name" value="SRR1L"/>
</dbReference>
<dbReference type="GeneID" id="112051717"/>
<organism evidence="3 4">
    <name type="scientific">Bicyclus anynana</name>
    <name type="common">Squinting bush brown butterfly</name>
    <dbReference type="NCBI Taxonomy" id="110368"/>
    <lineage>
        <taxon>Eukaryota</taxon>
        <taxon>Metazoa</taxon>
        <taxon>Ecdysozoa</taxon>
        <taxon>Arthropoda</taxon>
        <taxon>Hexapoda</taxon>
        <taxon>Insecta</taxon>
        <taxon>Pterygota</taxon>
        <taxon>Neoptera</taxon>
        <taxon>Endopterygota</taxon>
        <taxon>Lepidoptera</taxon>
        <taxon>Glossata</taxon>
        <taxon>Ditrysia</taxon>
        <taxon>Papilionoidea</taxon>
        <taxon>Nymphalidae</taxon>
        <taxon>Satyrinae</taxon>
        <taxon>Satyrini</taxon>
        <taxon>Mycalesina</taxon>
        <taxon>Bicyclus</taxon>
    </lineage>
</organism>
<dbReference type="PANTHER" id="PTHR28626:SF3">
    <property type="entry name" value="SRR1-LIKE PROTEIN"/>
    <property type="match status" value="1"/>
</dbReference>
<sequence>MSKSKIDSDGFQLVSTKKSSKKKVLVPRNDLHLKLDSKIDIEKSFKRIETAVGELECSEYLKSVIKAVSNFLNDKNIVEIICFGLGHIGESNISRYQLALLLCLRNKFNPDKVLVHDPIFYTDECELLKKLNLTLIEENTEGNYIITKKGTSLVYLPHCPKQLTNNFLWSNWGLNLENCILLCNSFTSITEISDRILSETVPYIQKILSLTQEVYLDNNFVFKDIFNDTSLHFFTKKLLESVSSDFWNNKEKPQYTNDVEFITSLIIHKLTV</sequence>
<dbReference type="GO" id="GO:0005737">
    <property type="term" value="C:cytoplasm"/>
    <property type="evidence" value="ECO:0007669"/>
    <property type="project" value="TreeGrafter"/>
</dbReference>
<dbReference type="PANTHER" id="PTHR28626">
    <property type="entry name" value="SRR1-LIKE PROTEIN"/>
    <property type="match status" value="1"/>
</dbReference>
<dbReference type="OrthoDB" id="551431at2759"/>
<evidence type="ECO:0000313" key="3">
    <source>
        <dbReference type="Proteomes" id="UP001652582"/>
    </source>
</evidence>
<protein>
    <submittedName>
        <fullName evidence="4">SRR1-like protein</fullName>
    </submittedName>
</protein>
<evidence type="ECO:0000313" key="4">
    <source>
        <dbReference type="RefSeq" id="XP_023946258.2"/>
    </source>
</evidence>
<dbReference type="Proteomes" id="UP001652582">
    <property type="component" value="Chromosome 13"/>
</dbReference>
<dbReference type="InterPro" id="IPR012942">
    <property type="entry name" value="SRR1-like"/>
</dbReference>
<evidence type="ECO:0000256" key="1">
    <source>
        <dbReference type="ARBA" id="ARBA00009856"/>
    </source>
</evidence>
<accession>A0A6J1NMU7</accession>
<dbReference type="RefSeq" id="XP_023946258.2">
    <property type="nucleotide sequence ID" value="XM_024090490.2"/>
</dbReference>
<gene>
    <name evidence="4" type="primary">LOC112051717</name>
</gene>
<dbReference type="Pfam" id="PF07985">
    <property type="entry name" value="SRR1"/>
    <property type="match status" value="1"/>
</dbReference>
<keyword evidence="3" id="KW-1185">Reference proteome</keyword>
<dbReference type="GO" id="GO:0005634">
    <property type="term" value="C:nucleus"/>
    <property type="evidence" value="ECO:0007669"/>
    <property type="project" value="TreeGrafter"/>
</dbReference>
<reference evidence="4" key="1">
    <citation type="submission" date="2025-08" db="UniProtKB">
        <authorList>
            <consortium name="RefSeq"/>
        </authorList>
    </citation>
    <scope>IDENTIFICATION</scope>
</reference>